<dbReference type="InParanoid" id="A0A4Q1BGL3"/>
<name>A0A4Q1BGL3_TREME</name>
<evidence type="ECO:0000256" key="2">
    <source>
        <dbReference type="SAM" id="MobiDB-lite"/>
    </source>
</evidence>
<dbReference type="STRING" id="5217.A0A4Q1BGL3"/>
<feature type="binding site" evidence="1">
    <location>
        <begin position="83"/>
        <end position="90"/>
    </location>
    <ligand>
        <name>ATP</name>
        <dbReference type="ChEBI" id="CHEBI:30616"/>
    </ligand>
</feature>
<feature type="domain" description="Kinesin motor" evidence="3">
    <location>
        <begin position="5"/>
        <end position="327"/>
    </location>
</feature>
<feature type="region of interest" description="Disordered" evidence="2">
    <location>
        <begin position="433"/>
        <end position="464"/>
    </location>
</feature>
<protein>
    <recommendedName>
        <fullName evidence="3">Kinesin motor domain-containing protein</fullName>
    </recommendedName>
</protein>
<keyword evidence="5" id="KW-1185">Reference proteome</keyword>
<feature type="compositionally biased region" description="Basic and acidic residues" evidence="2">
    <location>
        <begin position="433"/>
        <end position="444"/>
    </location>
</feature>
<dbReference type="GO" id="GO:0007052">
    <property type="term" value="P:mitotic spindle organization"/>
    <property type="evidence" value="ECO:0007669"/>
    <property type="project" value="TreeGrafter"/>
</dbReference>
<keyword evidence="1" id="KW-0547">Nucleotide-binding</keyword>
<comment type="caution">
    <text evidence="4">The sequence shown here is derived from an EMBL/GenBank/DDBJ whole genome shotgun (WGS) entry which is preliminary data.</text>
</comment>
<keyword evidence="1" id="KW-0505">Motor protein</keyword>
<comment type="similarity">
    <text evidence="1">Belongs to the TRAFAC class myosin-kinesin ATPase superfamily. Kinesin family.</text>
</comment>
<dbReference type="InterPro" id="IPR027640">
    <property type="entry name" value="Kinesin-like_fam"/>
</dbReference>
<evidence type="ECO:0000256" key="1">
    <source>
        <dbReference type="PROSITE-ProRule" id="PRU00283"/>
    </source>
</evidence>
<feature type="region of interest" description="Disordered" evidence="2">
    <location>
        <begin position="338"/>
        <end position="378"/>
    </location>
</feature>
<organism evidence="4 5">
    <name type="scientific">Tremella mesenterica</name>
    <name type="common">Jelly fungus</name>
    <dbReference type="NCBI Taxonomy" id="5217"/>
    <lineage>
        <taxon>Eukaryota</taxon>
        <taxon>Fungi</taxon>
        <taxon>Dikarya</taxon>
        <taxon>Basidiomycota</taxon>
        <taxon>Agaricomycotina</taxon>
        <taxon>Tremellomycetes</taxon>
        <taxon>Tremellales</taxon>
        <taxon>Tremellaceae</taxon>
        <taxon>Tremella</taxon>
    </lineage>
</organism>
<dbReference type="SMART" id="SM00129">
    <property type="entry name" value="KISc"/>
    <property type="match status" value="1"/>
</dbReference>
<dbReference type="Gene3D" id="3.40.850.10">
    <property type="entry name" value="Kinesin motor domain"/>
    <property type="match status" value="1"/>
</dbReference>
<evidence type="ECO:0000259" key="3">
    <source>
        <dbReference type="PROSITE" id="PS50067"/>
    </source>
</evidence>
<dbReference type="GO" id="GO:0003777">
    <property type="term" value="F:microtubule motor activity"/>
    <property type="evidence" value="ECO:0007669"/>
    <property type="project" value="InterPro"/>
</dbReference>
<evidence type="ECO:0000313" key="4">
    <source>
        <dbReference type="EMBL" id="RXK36706.1"/>
    </source>
</evidence>
<dbReference type="OrthoDB" id="3176171at2759"/>
<dbReference type="GO" id="GO:0051231">
    <property type="term" value="P:spindle elongation"/>
    <property type="evidence" value="ECO:0007669"/>
    <property type="project" value="TreeGrafter"/>
</dbReference>
<sequence>MQDKSIQAHARVRPHVVDDGHFNPAHLSVSSNTISTLNSAGSSLVTFSYDRSYDGHSSQKTVFEGVQPLQVDLFLNATVVAFGVTGSGKTFTMQGTSEEPGIIPQVVESILGDSAGSSGRNVDVSVTYLEILKDQVYDLLADRTDNTPQPLQILESQGQPQIPGLTVLPIGSMGDFDAVYQVANARRKTASTKLNSQSSRSHAILSIHVEIRDEKTHSTAKGKIMTRTDPWLCDLAGSENNRLTGNDKERMAESKAINTSLSHLGRIVDQILAGQKPSFRTCKLTRLMQDSLGGTSRCLMICCVAPGEKYRAGTFNTLQFGDRSKKIKDRIYIDIPDSSKEDPITTQCPRPRASLPIRGPSSVRATSSSMRRVSLPARTVSVTSRTSIGATRVPLSVLSNNARPMVKNDGPVKPSGLTEDDVKRIVRELQSKTESEAELIHSEPRTSMPFVKEDNTSLTEEQKQDRFRVLVDFARDHHEK</sequence>
<dbReference type="InterPro" id="IPR001752">
    <property type="entry name" value="Kinesin_motor_dom"/>
</dbReference>
<dbReference type="GO" id="GO:0005524">
    <property type="term" value="F:ATP binding"/>
    <property type="evidence" value="ECO:0007669"/>
    <property type="project" value="UniProtKB-UniRule"/>
</dbReference>
<dbReference type="PANTHER" id="PTHR47969">
    <property type="entry name" value="CHROMOSOME-ASSOCIATED KINESIN KIF4A-RELATED"/>
    <property type="match status" value="1"/>
</dbReference>
<dbReference type="SUPFAM" id="SSF52540">
    <property type="entry name" value="P-loop containing nucleoside triphosphate hydrolases"/>
    <property type="match status" value="1"/>
</dbReference>
<gene>
    <name evidence="4" type="ORF">M231_06013</name>
</gene>
<dbReference type="PRINTS" id="PR00380">
    <property type="entry name" value="KINESINHEAVY"/>
</dbReference>
<dbReference type="VEuPathDB" id="FungiDB:TREMEDRAFT_62523"/>
<dbReference type="GO" id="GO:0005875">
    <property type="term" value="C:microtubule associated complex"/>
    <property type="evidence" value="ECO:0007669"/>
    <property type="project" value="TreeGrafter"/>
</dbReference>
<accession>A0A4Q1BGL3</accession>
<proteinExistence type="inferred from homology"/>
<dbReference type="Pfam" id="PF00225">
    <property type="entry name" value="Kinesin"/>
    <property type="match status" value="1"/>
</dbReference>
<feature type="compositionally biased region" description="Basic and acidic residues" evidence="2">
    <location>
        <begin position="451"/>
        <end position="464"/>
    </location>
</feature>
<dbReference type="AlphaFoldDB" id="A0A4Q1BGL3"/>
<dbReference type="GO" id="GO:0008017">
    <property type="term" value="F:microtubule binding"/>
    <property type="evidence" value="ECO:0007669"/>
    <property type="project" value="InterPro"/>
</dbReference>
<evidence type="ECO:0000313" key="5">
    <source>
        <dbReference type="Proteomes" id="UP000289152"/>
    </source>
</evidence>
<dbReference type="InterPro" id="IPR027417">
    <property type="entry name" value="P-loop_NTPase"/>
</dbReference>
<keyword evidence="1" id="KW-0067">ATP-binding</keyword>
<dbReference type="InterPro" id="IPR036961">
    <property type="entry name" value="Kinesin_motor_dom_sf"/>
</dbReference>
<dbReference type="EMBL" id="SDIL01000089">
    <property type="protein sequence ID" value="RXK36706.1"/>
    <property type="molecule type" value="Genomic_DNA"/>
</dbReference>
<reference evidence="4 5" key="1">
    <citation type="submission" date="2016-06" db="EMBL/GenBank/DDBJ databases">
        <title>Evolution of pathogenesis and genome organization in the Tremellales.</title>
        <authorList>
            <person name="Cuomo C."/>
            <person name="Litvintseva A."/>
            <person name="Heitman J."/>
            <person name="Chen Y."/>
            <person name="Sun S."/>
            <person name="Springer D."/>
            <person name="Dromer F."/>
            <person name="Young S."/>
            <person name="Zeng Q."/>
            <person name="Chapman S."/>
            <person name="Gujja S."/>
            <person name="Saif S."/>
            <person name="Birren B."/>
        </authorList>
    </citation>
    <scope>NUCLEOTIDE SEQUENCE [LARGE SCALE GENOMIC DNA]</scope>
    <source>
        <strain evidence="4 5">ATCC 28783</strain>
    </source>
</reference>
<dbReference type="PANTHER" id="PTHR47969:SF9">
    <property type="entry name" value="KINESIN-LIKE PROTEIN"/>
    <property type="match status" value="1"/>
</dbReference>
<dbReference type="GO" id="GO:0007018">
    <property type="term" value="P:microtubule-based movement"/>
    <property type="evidence" value="ECO:0007669"/>
    <property type="project" value="InterPro"/>
</dbReference>
<dbReference type="Proteomes" id="UP000289152">
    <property type="component" value="Unassembled WGS sequence"/>
</dbReference>
<dbReference type="PROSITE" id="PS50067">
    <property type="entry name" value="KINESIN_MOTOR_2"/>
    <property type="match status" value="1"/>
</dbReference>